<feature type="region of interest" description="Disordered" evidence="1">
    <location>
        <begin position="1"/>
        <end position="108"/>
    </location>
</feature>
<dbReference type="Proteomes" id="UP000013521">
    <property type="component" value="Unassembled WGS sequence"/>
</dbReference>
<feature type="compositionally biased region" description="Basic and acidic residues" evidence="1">
    <location>
        <begin position="46"/>
        <end position="72"/>
    </location>
</feature>
<dbReference type="AlphaFoldDB" id="R1GCR3"/>
<gene>
    <name evidence="2" type="ORF">UCRNP2_3852</name>
</gene>
<organism evidence="2 3">
    <name type="scientific">Botryosphaeria parva (strain UCR-NP2)</name>
    <name type="common">Grapevine canker fungus</name>
    <name type="synonym">Neofusicoccum parvum</name>
    <dbReference type="NCBI Taxonomy" id="1287680"/>
    <lineage>
        <taxon>Eukaryota</taxon>
        <taxon>Fungi</taxon>
        <taxon>Dikarya</taxon>
        <taxon>Ascomycota</taxon>
        <taxon>Pezizomycotina</taxon>
        <taxon>Dothideomycetes</taxon>
        <taxon>Dothideomycetes incertae sedis</taxon>
        <taxon>Botryosphaeriales</taxon>
        <taxon>Botryosphaeriaceae</taxon>
        <taxon>Neofusicoccum</taxon>
    </lineage>
</organism>
<feature type="compositionally biased region" description="Polar residues" evidence="1">
    <location>
        <begin position="93"/>
        <end position="105"/>
    </location>
</feature>
<name>R1GCR3_BOTPV</name>
<accession>R1GCR3</accession>
<dbReference type="EMBL" id="KB916083">
    <property type="protein sequence ID" value="EOD49370.1"/>
    <property type="molecule type" value="Genomic_DNA"/>
</dbReference>
<dbReference type="STRING" id="1287680.R1GCR3"/>
<evidence type="ECO:0000313" key="2">
    <source>
        <dbReference type="EMBL" id="EOD49370.1"/>
    </source>
</evidence>
<evidence type="ECO:0000313" key="3">
    <source>
        <dbReference type="Proteomes" id="UP000013521"/>
    </source>
</evidence>
<feature type="compositionally biased region" description="Low complexity" evidence="1">
    <location>
        <begin position="13"/>
        <end position="28"/>
    </location>
</feature>
<dbReference type="KEGG" id="npa:UCRNP2_3852"/>
<dbReference type="HOGENOM" id="CLU_1651906_0_0_1"/>
<sequence>MSYYQNGGQYYRPGSSQQQQPAGNQYQPRRQSFEDGDEAAFVTNGRGDEYGYGHGQGVDRRGSYAVRHHDELFMQDSSNPPLDMPTTPLASDFGSQYHSVSSPTQPAYDPRQFPAPVQIPNPQAFGGVNRTHFDAAAPHQPYNPAAYSESNIGRSVFGLF</sequence>
<evidence type="ECO:0000256" key="1">
    <source>
        <dbReference type="SAM" id="MobiDB-lite"/>
    </source>
</evidence>
<reference evidence="3" key="1">
    <citation type="journal article" date="2013" name="Genome Announc.">
        <title>Draft genome sequence of Neofusicoccum parvum isolate UCR-NP2, a fungal vascular pathogen associated with grapevine cankers.</title>
        <authorList>
            <person name="Blanco-Ulate B."/>
            <person name="Rolshausen P."/>
            <person name="Cantu D."/>
        </authorList>
    </citation>
    <scope>NUCLEOTIDE SEQUENCE [LARGE SCALE GENOMIC DNA]</scope>
    <source>
        <strain evidence="3">UCR-NP2</strain>
    </source>
</reference>
<proteinExistence type="predicted"/>
<protein>
    <submittedName>
        <fullName evidence="2">Putative cnh domain protein</fullName>
    </submittedName>
</protein>